<proteinExistence type="predicted"/>
<dbReference type="SUPFAM" id="SSF56935">
    <property type="entry name" value="Porins"/>
    <property type="match status" value="1"/>
</dbReference>
<dbReference type="Proteomes" id="UP000189462">
    <property type="component" value="Unassembled WGS sequence"/>
</dbReference>
<sequence>MSKRNLNHGGTGVLAAVAIAAMPLASPVKAQEGVDLNISLILEGIYFNELREGNESPAGFGGGHHHGDGHDHGHHHGFDEGFNLGHSELVLEAKLGDFMDGTLILGFDDHDVEVEEAYLRTRSLPAGFQLKVGKFLSDVGYINSHHPHDWDFVDRPLVNEYLFGDHGLQEIGVQATWLAPTQSYTLLGVELLQGETSGVANYRGEQSAINGTERILEDTEGPRLITAFAKFAPDLGPDHAVQYGVSAGYARRYQETEAHSTRFEDWNGTAWFAGLDAVYKYDAGRSYGHGNWRLQGEYFYRVIDVDRRDVEFTDVDSDGNPTGRNIGDVRNVQSFKNKQDGVYLQGVYGFAPRWEAGLRAEALGLTNEIGRGDGSSPDPSYRYAAMVTFRPIEPVFLRAQINHNDYADDHGRDRGLDFMLQLNVALGAHGAHRF</sequence>
<keyword evidence="2" id="KW-0732">Signal</keyword>
<dbReference type="OrthoDB" id="9788733at2"/>
<comment type="caution">
    <text evidence="3">The sequence shown here is derived from an EMBL/GenBank/DDBJ whole genome shotgun (WGS) entry which is preliminary data.</text>
</comment>
<dbReference type="AlphaFoldDB" id="A0A1V3NUF5"/>
<dbReference type="InterPro" id="IPR023614">
    <property type="entry name" value="Porin_dom_sf"/>
</dbReference>
<evidence type="ECO:0000313" key="3">
    <source>
        <dbReference type="EMBL" id="OOG28757.1"/>
    </source>
</evidence>
<accession>A0A1V3NUF5</accession>
<organism evidence="3 4">
    <name type="scientific">Thioalkalivibrio denitrificans</name>
    <dbReference type="NCBI Taxonomy" id="108003"/>
    <lineage>
        <taxon>Bacteria</taxon>
        <taxon>Pseudomonadati</taxon>
        <taxon>Pseudomonadota</taxon>
        <taxon>Gammaproteobacteria</taxon>
        <taxon>Chromatiales</taxon>
        <taxon>Ectothiorhodospiraceae</taxon>
        <taxon>Thioalkalivibrio</taxon>
    </lineage>
</organism>
<dbReference type="EMBL" id="MVBK01000002">
    <property type="protein sequence ID" value="OOG28757.1"/>
    <property type="molecule type" value="Genomic_DNA"/>
</dbReference>
<dbReference type="RefSeq" id="WP_077277238.1">
    <property type="nucleotide sequence ID" value="NZ_MVBK01000002.1"/>
</dbReference>
<reference evidence="3 4" key="1">
    <citation type="submission" date="2017-02" db="EMBL/GenBank/DDBJ databases">
        <title>Genomic diversity within the haloalkaliphilic genus Thioalkalivibrio.</title>
        <authorList>
            <person name="Ahn A.-C."/>
            <person name="Meier-Kolthoff J."/>
            <person name="Overmars L."/>
            <person name="Richter M."/>
            <person name="Woyke T."/>
            <person name="Sorokin D.Y."/>
            <person name="Muyzer G."/>
        </authorList>
    </citation>
    <scope>NUCLEOTIDE SEQUENCE [LARGE SCALE GENOMIC DNA]</scope>
    <source>
        <strain evidence="3 4">ALJD</strain>
    </source>
</reference>
<keyword evidence="3" id="KW-0675">Receptor</keyword>
<name>A0A1V3NUF5_9GAMM</name>
<feature type="signal peptide" evidence="2">
    <location>
        <begin position="1"/>
        <end position="30"/>
    </location>
</feature>
<dbReference type="Gene3D" id="2.40.160.10">
    <property type="entry name" value="Porin"/>
    <property type="match status" value="1"/>
</dbReference>
<keyword evidence="4" id="KW-1185">Reference proteome</keyword>
<dbReference type="STRING" id="108003.B1C78_00760"/>
<gene>
    <name evidence="3" type="ORF">B1C78_00760</name>
</gene>
<evidence type="ECO:0000256" key="1">
    <source>
        <dbReference type="SAM" id="MobiDB-lite"/>
    </source>
</evidence>
<feature type="region of interest" description="Disordered" evidence="1">
    <location>
        <begin position="57"/>
        <end position="76"/>
    </location>
</feature>
<feature type="chain" id="PRO_5012143830" evidence="2">
    <location>
        <begin position="31"/>
        <end position="434"/>
    </location>
</feature>
<evidence type="ECO:0000313" key="4">
    <source>
        <dbReference type="Proteomes" id="UP000189462"/>
    </source>
</evidence>
<protein>
    <submittedName>
        <fullName evidence="3">Zinc-regulated TonB-dependent outer membrane receptor</fullName>
    </submittedName>
</protein>
<feature type="compositionally biased region" description="Basic and acidic residues" evidence="1">
    <location>
        <begin position="65"/>
        <end position="76"/>
    </location>
</feature>
<evidence type="ECO:0000256" key="2">
    <source>
        <dbReference type="SAM" id="SignalP"/>
    </source>
</evidence>